<dbReference type="GO" id="GO:0016460">
    <property type="term" value="C:myosin II complex"/>
    <property type="evidence" value="ECO:0007669"/>
    <property type="project" value="TreeGrafter"/>
</dbReference>
<name>A0A7J6U213_PEROL</name>
<keyword evidence="3" id="KW-0479">Metal-binding</keyword>
<dbReference type="FunFam" id="1.10.238.10:FF:000178">
    <property type="entry name" value="Calmodulin-2 A"/>
    <property type="match status" value="1"/>
</dbReference>
<dbReference type="InterPro" id="IPR011992">
    <property type="entry name" value="EF-hand-dom_pair"/>
</dbReference>
<gene>
    <name evidence="8" type="primary">CALM3_2</name>
    <name evidence="8" type="ORF">FOZ63_026511</name>
</gene>
<evidence type="ECO:0000256" key="6">
    <source>
        <dbReference type="ARBA" id="ARBA00022990"/>
    </source>
</evidence>
<evidence type="ECO:0000313" key="9">
    <source>
        <dbReference type="Proteomes" id="UP000553632"/>
    </source>
</evidence>
<comment type="similarity">
    <text evidence="1">Belongs to the centrin family.</text>
</comment>
<evidence type="ECO:0000313" key="8">
    <source>
        <dbReference type="EMBL" id="KAF4750801.1"/>
    </source>
</evidence>
<dbReference type="PANTHER" id="PTHR23048:SF0">
    <property type="entry name" value="CALMODULIN LIKE 3"/>
    <property type="match status" value="1"/>
</dbReference>
<dbReference type="Gene3D" id="1.10.238.10">
    <property type="entry name" value="EF-hand"/>
    <property type="match status" value="1"/>
</dbReference>
<organism evidence="8 9">
    <name type="scientific">Perkinsus olseni</name>
    <name type="common">Perkinsus atlanticus</name>
    <dbReference type="NCBI Taxonomy" id="32597"/>
    <lineage>
        <taxon>Eukaryota</taxon>
        <taxon>Sar</taxon>
        <taxon>Alveolata</taxon>
        <taxon>Perkinsozoa</taxon>
        <taxon>Perkinsea</taxon>
        <taxon>Perkinsida</taxon>
        <taxon>Perkinsidae</taxon>
        <taxon>Perkinsus</taxon>
    </lineage>
</organism>
<reference evidence="8 9" key="1">
    <citation type="submission" date="2020-04" db="EMBL/GenBank/DDBJ databases">
        <title>Perkinsus olseni comparative genomics.</title>
        <authorList>
            <person name="Bogema D.R."/>
        </authorList>
    </citation>
    <scope>NUCLEOTIDE SEQUENCE [LARGE SCALE GENOMIC DNA]</scope>
    <source>
        <strain evidence="8 9">ATCC PRA-207</strain>
    </source>
</reference>
<dbReference type="SUPFAM" id="SSF47473">
    <property type="entry name" value="EF-hand"/>
    <property type="match status" value="1"/>
</dbReference>
<feature type="domain" description="EF-hand" evidence="7">
    <location>
        <begin position="326"/>
        <end position="361"/>
    </location>
</feature>
<evidence type="ECO:0000259" key="7">
    <source>
        <dbReference type="PROSITE" id="PS50222"/>
    </source>
</evidence>
<keyword evidence="5" id="KW-0106">Calcium</keyword>
<dbReference type="SMART" id="SM00054">
    <property type="entry name" value="EFh"/>
    <property type="match status" value="3"/>
</dbReference>
<keyword evidence="4" id="KW-0677">Repeat</keyword>
<dbReference type="EMBL" id="JABANO010007037">
    <property type="protein sequence ID" value="KAF4750801.1"/>
    <property type="molecule type" value="Genomic_DNA"/>
</dbReference>
<sequence length="433" mass="48758">MSVELAMEVWPLWPKVHAGSRRSVCFDSVWRVDAFCRKNQIKELRFLILASRHRRAISAGAIPAVYLLIMIYYPAPQLHGSQGSPIKDTMSSSPLLPRTAGLDRLLQSPMKPLSRRAASTGWLPFQGTWHPHARVTVRVTEGVKVERKVSRVIVRAWTEKAPEVTRVSRQSAGLRLKEQPPTNTADFSRKAARDFLRSPLGRGALLRHLEAYRDLNPIADEKVLMREAERDLIAHFKREFDKTLTESLGCCPTEESVFGAADEDDGKDTPEYNADPELIELAERMNLPVQDLEEFREVFSLVDIDRGGSISTEELGTLMETLGVKVTPDELEAMVADVDENGNGEIDFDEFVQVMCRKTSGDHSPEEVKAAFKLFAGPDGPDGTITLKDLQHALMSHGEDRLSEEEARELCSHLDHTDGRFNYRDYVNMTMDQ</sequence>
<proteinExistence type="inferred from homology"/>
<evidence type="ECO:0000256" key="1">
    <source>
        <dbReference type="ARBA" id="ARBA00005253"/>
    </source>
</evidence>
<dbReference type="Pfam" id="PF13499">
    <property type="entry name" value="EF-hand_7"/>
    <property type="match status" value="1"/>
</dbReference>
<keyword evidence="6" id="KW-0007">Acetylation</keyword>
<dbReference type="GO" id="GO:0005509">
    <property type="term" value="F:calcium ion binding"/>
    <property type="evidence" value="ECO:0007669"/>
    <property type="project" value="InterPro"/>
</dbReference>
<accession>A0A7J6U213</accession>
<dbReference type="InterPro" id="IPR002048">
    <property type="entry name" value="EF_hand_dom"/>
</dbReference>
<comment type="caution">
    <text evidence="8">The sequence shown here is derived from an EMBL/GenBank/DDBJ whole genome shotgun (WGS) entry which is preliminary data.</text>
</comment>
<dbReference type="PROSITE" id="PS00018">
    <property type="entry name" value="EF_HAND_1"/>
    <property type="match status" value="2"/>
</dbReference>
<protein>
    <recommendedName>
        <fullName evidence="2">Calmodulin</fullName>
    </recommendedName>
</protein>
<dbReference type="Proteomes" id="UP000553632">
    <property type="component" value="Unassembled WGS sequence"/>
</dbReference>
<dbReference type="InterPro" id="IPR050230">
    <property type="entry name" value="CALM/Myosin/TropC-like"/>
</dbReference>
<feature type="domain" description="EF-hand" evidence="7">
    <location>
        <begin position="290"/>
        <end position="325"/>
    </location>
</feature>
<evidence type="ECO:0000256" key="4">
    <source>
        <dbReference type="ARBA" id="ARBA00022737"/>
    </source>
</evidence>
<evidence type="ECO:0000256" key="5">
    <source>
        <dbReference type="ARBA" id="ARBA00022837"/>
    </source>
</evidence>
<dbReference type="InterPro" id="IPR018247">
    <property type="entry name" value="EF_Hand_1_Ca_BS"/>
</dbReference>
<keyword evidence="9" id="KW-1185">Reference proteome</keyword>
<dbReference type="PANTHER" id="PTHR23048">
    <property type="entry name" value="MYOSIN LIGHT CHAIN 1, 3"/>
    <property type="match status" value="1"/>
</dbReference>
<evidence type="ECO:0000256" key="2">
    <source>
        <dbReference type="ARBA" id="ARBA00020786"/>
    </source>
</evidence>
<dbReference type="AlphaFoldDB" id="A0A7J6U213"/>
<dbReference type="PROSITE" id="PS50222">
    <property type="entry name" value="EF_HAND_2"/>
    <property type="match status" value="2"/>
</dbReference>
<dbReference type="CDD" id="cd00051">
    <property type="entry name" value="EFh"/>
    <property type="match status" value="1"/>
</dbReference>
<evidence type="ECO:0000256" key="3">
    <source>
        <dbReference type="ARBA" id="ARBA00022723"/>
    </source>
</evidence>